<evidence type="ECO:0000313" key="10">
    <source>
        <dbReference type="Proteomes" id="UP000070427"/>
    </source>
</evidence>
<dbReference type="InterPro" id="IPR023333">
    <property type="entry name" value="Proteasome_suB-type"/>
</dbReference>
<dbReference type="NCBIfam" id="NF003964">
    <property type="entry name" value="PRK05456.1"/>
    <property type="match status" value="1"/>
</dbReference>
<dbReference type="GO" id="GO:0051603">
    <property type="term" value="P:proteolysis involved in protein catabolic process"/>
    <property type="evidence" value="ECO:0007669"/>
    <property type="project" value="InterPro"/>
</dbReference>
<dbReference type="InterPro" id="IPR001353">
    <property type="entry name" value="Proteasome_sua/b"/>
</dbReference>
<comment type="caution">
    <text evidence="9">The sequence shown here is derived from an EMBL/GenBank/DDBJ whole genome shotgun (WGS) entry which is preliminary data.</text>
</comment>
<dbReference type="PROSITE" id="PS51476">
    <property type="entry name" value="PROTEASOME_BETA_2"/>
    <property type="match status" value="1"/>
</dbReference>
<keyword evidence="3 8" id="KW-0963">Cytoplasm</keyword>
<dbReference type="HAMAP" id="MF_00248">
    <property type="entry name" value="HslV"/>
    <property type="match status" value="1"/>
</dbReference>
<dbReference type="FunCoup" id="A0A140LAM6">
    <property type="interactions" value="88"/>
</dbReference>
<evidence type="ECO:0000256" key="1">
    <source>
        <dbReference type="ARBA" id="ARBA00004496"/>
    </source>
</evidence>
<evidence type="ECO:0000256" key="5">
    <source>
        <dbReference type="ARBA" id="ARBA00022723"/>
    </source>
</evidence>
<keyword evidence="6 8" id="KW-0378">Hydrolase</keyword>
<comment type="subunit">
    <text evidence="8">A double ring-shaped homohexamer of HslV is capped on each side by a ring-shaped HslU homohexamer. The assembly of the HslU/HslV complex is dependent on binding of ATP.</text>
</comment>
<evidence type="ECO:0000313" key="9">
    <source>
        <dbReference type="EMBL" id="KXG77601.1"/>
    </source>
</evidence>
<dbReference type="GO" id="GO:0005839">
    <property type="term" value="C:proteasome core complex"/>
    <property type="evidence" value="ECO:0007669"/>
    <property type="project" value="InterPro"/>
</dbReference>
<keyword evidence="5 8" id="KW-0479">Metal-binding</keyword>
<dbReference type="Gene3D" id="3.60.20.10">
    <property type="entry name" value="Glutamine Phosphoribosylpyrophosphate, subunit 1, domain 1"/>
    <property type="match status" value="1"/>
</dbReference>
<dbReference type="NCBIfam" id="TIGR03692">
    <property type="entry name" value="ATP_dep_HslV"/>
    <property type="match status" value="1"/>
</dbReference>
<dbReference type="EMBL" id="LOED01000009">
    <property type="protein sequence ID" value="KXG77601.1"/>
    <property type="molecule type" value="Genomic_DNA"/>
</dbReference>
<evidence type="ECO:0000256" key="8">
    <source>
        <dbReference type="HAMAP-Rule" id="MF_00248"/>
    </source>
</evidence>
<evidence type="ECO:0000256" key="4">
    <source>
        <dbReference type="ARBA" id="ARBA00022670"/>
    </source>
</evidence>
<dbReference type="OrthoDB" id="9804884at2"/>
<evidence type="ECO:0000256" key="2">
    <source>
        <dbReference type="ARBA" id="ARBA00006053"/>
    </source>
</evidence>
<protein>
    <recommendedName>
        <fullName evidence="8">ATP-dependent protease subunit HslV</fullName>
        <ecNumber evidence="8">3.4.25.2</ecNumber>
    </recommendedName>
</protein>
<dbReference type="GO" id="GO:0046872">
    <property type="term" value="F:metal ion binding"/>
    <property type="evidence" value="ECO:0007669"/>
    <property type="project" value="UniProtKB-KW"/>
</dbReference>
<feature type="binding site" evidence="8">
    <location>
        <position position="164"/>
    </location>
    <ligand>
        <name>Na(+)</name>
        <dbReference type="ChEBI" id="CHEBI:29101"/>
    </ligand>
</feature>
<accession>A0A140LAM6</accession>
<dbReference type="Proteomes" id="UP000070427">
    <property type="component" value="Unassembled WGS sequence"/>
</dbReference>
<dbReference type="CDD" id="cd01913">
    <property type="entry name" value="protease_HslV"/>
    <property type="match status" value="1"/>
</dbReference>
<proteinExistence type="inferred from homology"/>
<dbReference type="SUPFAM" id="SSF56235">
    <property type="entry name" value="N-terminal nucleophile aminohydrolases (Ntn hydrolases)"/>
    <property type="match status" value="1"/>
</dbReference>
<dbReference type="InterPro" id="IPR022281">
    <property type="entry name" value="ATP-dep_Prtase_HsIV_su"/>
</dbReference>
<dbReference type="GO" id="GO:0009376">
    <property type="term" value="C:HslUV protease complex"/>
    <property type="evidence" value="ECO:0007669"/>
    <property type="project" value="UniProtKB-UniRule"/>
</dbReference>
<dbReference type="Pfam" id="PF00227">
    <property type="entry name" value="Proteasome"/>
    <property type="match status" value="1"/>
</dbReference>
<evidence type="ECO:0000256" key="7">
    <source>
        <dbReference type="ARBA" id="ARBA00023053"/>
    </source>
</evidence>
<comment type="function">
    <text evidence="8">Protease subunit of a proteasome-like degradation complex believed to be a general protein degrading machinery.</text>
</comment>
<keyword evidence="8" id="KW-0021">Allosteric enzyme</keyword>
<keyword evidence="10" id="KW-1185">Reference proteome</keyword>
<reference evidence="9 10" key="1">
    <citation type="submission" date="2015-12" db="EMBL/GenBank/DDBJ databases">
        <title>Draft genome sequnece of Fervidicola ferrireducens strain Y170.</title>
        <authorList>
            <person name="Patel B.K."/>
        </authorList>
    </citation>
    <scope>NUCLEOTIDE SEQUENCE [LARGE SCALE GENOMIC DNA]</scope>
    <source>
        <strain evidence="9 10">Y170</strain>
    </source>
</reference>
<organism evidence="9 10">
    <name type="scientific">Fervidicola ferrireducens</name>
    <dbReference type="NCBI Taxonomy" id="520764"/>
    <lineage>
        <taxon>Bacteria</taxon>
        <taxon>Bacillati</taxon>
        <taxon>Bacillota</taxon>
        <taxon>Clostridia</taxon>
        <taxon>Thermosediminibacterales</taxon>
        <taxon>Thermosediminibacteraceae</taxon>
        <taxon>Fervidicola</taxon>
    </lineage>
</organism>
<keyword evidence="8" id="KW-0888">Threonine protease</keyword>
<dbReference type="InterPro" id="IPR029055">
    <property type="entry name" value="Ntn_hydrolases_N"/>
</dbReference>
<feature type="binding site" evidence="8">
    <location>
        <position position="161"/>
    </location>
    <ligand>
        <name>Na(+)</name>
        <dbReference type="ChEBI" id="CHEBI:29101"/>
    </ligand>
</feature>
<dbReference type="RefSeq" id="WP_066352738.1">
    <property type="nucleotide sequence ID" value="NZ_LOED01000009.1"/>
</dbReference>
<name>A0A140LAM6_9FIRM</name>
<sequence>MFSATTIVAIVNQKGAAMAGDGQVTFGQNTIMKHHAKKVRKIYNGRVLAGFAGSVADAVTLFEKFESKLEEFHGNLVRAAVELAKEWRTDRMLRKLEALLIAADREHIFIISGSGEVVEPDDGIAAIGSGGPYALAAARALSRFTDLPPEKIVQEALKIAADICVYTNDYISVEVL</sequence>
<keyword evidence="7 8" id="KW-0915">Sodium</keyword>
<dbReference type="STRING" id="520764.AN618_09710"/>
<comment type="activity regulation">
    <text evidence="8">Allosterically activated by HslU binding.</text>
</comment>
<dbReference type="InParanoid" id="A0A140LAM6"/>
<dbReference type="PIRSF" id="PIRSF039093">
    <property type="entry name" value="HslV"/>
    <property type="match status" value="1"/>
</dbReference>
<evidence type="ECO:0000256" key="6">
    <source>
        <dbReference type="ARBA" id="ARBA00022801"/>
    </source>
</evidence>
<feature type="active site" evidence="8">
    <location>
        <position position="5"/>
    </location>
</feature>
<dbReference type="PATRIC" id="fig|520764.3.peg.1008"/>
<evidence type="ECO:0000256" key="3">
    <source>
        <dbReference type="ARBA" id="ARBA00022490"/>
    </source>
</evidence>
<comment type="catalytic activity">
    <reaction evidence="8">
        <text>ATP-dependent cleavage of peptide bonds with broad specificity.</text>
        <dbReference type="EC" id="3.4.25.2"/>
    </reaction>
</comment>
<feature type="binding site" evidence="8">
    <location>
        <position position="167"/>
    </location>
    <ligand>
        <name>Na(+)</name>
        <dbReference type="ChEBI" id="CHEBI:29101"/>
    </ligand>
</feature>
<dbReference type="EC" id="3.4.25.2" evidence="8"/>
<dbReference type="PANTHER" id="PTHR32194">
    <property type="entry name" value="METALLOPROTEASE TLDD"/>
    <property type="match status" value="1"/>
</dbReference>
<gene>
    <name evidence="9" type="primary">clpQ</name>
    <name evidence="8" type="synonym">hslV</name>
    <name evidence="9" type="ORF">AN618_09710</name>
</gene>
<comment type="subcellular location">
    <subcellularLocation>
        <location evidence="1 8">Cytoplasm</location>
    </subcellularLocation>
</comment>
<comment type="similarity">
    <text evidence="2 8">Belongs to the peptidase T1B family. HslV subfamily.</text>
</comment>
<keyword evidence="4 8" id="KW-0645">Protease</keyword>
<dbReference type="GO" id="GO:0004298">
    <property type="term" value="F:threonine-type endopeptidase activity"/>
    <property type="evidence" value="ECO:0007669"/>
    <property type="project" value="UniProtKB-KW"/>
</dbReference>
<dbReference type="AlphaFoldDB" id="A0A140LAM6"/>
<dbReference type="PANTHER" id="PTHR32194:SF0">
    <property type="entry name" value="ATP-DEPENDENT PROTEASE SUBUNIT HSLV"/>
    <property type="match status" value="1"/>
</dbReference>